<dbReference type="AlphaFoldDB" id="A0A917EZ58"/>
<keyword evidence="3" id="KW-1185">Reference proteome</keyword>
<protein>
    <submittedName>
        <fullName evidence="2">Membrane protein</fullName>
    </submittedName>
</protein>
<evidence type="ECO:0000256" key="1">
    <source>
        <dbReference type="SAM" id="Phobius"/>
    </source>
</evidence>
<keyword evidence="1" id="KW-0472">Membrane</keyword>
<sequence length="168" mass="18013">MTAVDEDATTAGGAQVASRGSYSERLTAPLRWYVQGTMLLATLWLAMIVAIPSVVAWAVTAALAALGYAMLFRLGSARIAVTGGELLAGRARIPVSLLGGAEALDAEGTRRVLGVDADVRAFLLTRPYLKRSVRVTLTDPDDPTPYWLLSTRRPERLARAVESARTRS</sequence>
<keyword evidence="1" id="KW-1133">Transmembrane helix</keyword>
<comment type="caution">
    <text evidence="2">The sequence shown here is derived from an EMBL/GenBank/DDBJ whole genome shotgun (WGS) entry which is preliminary data.</text>
</comment>
<feature type="transmembrane region" description="Helical" evidence="1">
    <location>
        <begin position="43"/>
        <end position="69"/>
    </location>
</feature>
<evidence type="ECO:0000313" key="2">
    <source>
        <dbReference type="EMBL" id="GGF32739.1"/>
    </source>
</evidence>
<evidence type="ECO:0000313" key="3">
    <source>
        <dbReference type="Proteomes" id="UP000649179"/>
    </source>
</evidence>
<dbReference type="Pfam" id="PF11292">
    <property type="entry name" value="DUF3093"/>
    <property type="match status" value="1"/>
</dbReference>
<dbReference type="InterPro" id="IPR021443">
    <property type="entry name" value="DUF3093"/>
</dbReference>
<reference evidence="2" key="2">
    <citation type="submission" date="2020-09" db="EMBL/GenBank/DDBJ databases">
        <authorList>
            <person name="Sun Q."/>
            <person name="Zhou Y."/>
        </authorList>
    </citation>
    <scope>NUCLEOTIDE SEQUENCE</scope>
    <source>
        <strain evidence="2">CGMCC 1.16067</strain>
    </source>
</reference>
<organism evidence="2 3">
    <name type="scientific">Marmoricola endophyticus</name>
    <dbReference type="NCBI Taxonomy" id="2040280"/>
    <lineage>
        <taxon>Bacteria</taxon>
        <taxon>Bacillati</taxon>
        <taxon>Actinomycetota</taxon>
        <taxon>Actinomycetes</taxon>
        <taxon>Propionibacteriales</taxon>
        <taxon>Nocardioidaceae</taxon>
        <taxon>Marmoricola</taxon>
    </lineage>
</organism>
<accession>A0A917EZ58</accession>
<name>A0A917EZ58_9ACTN</name>
<dbReference type="Proteomes" id="UP000649179">
    <property type="component" value="Unassembled WGS sequence"/>
</dbReference>
<proteinExistence type="predicted"/>
<gene>
    <name evidence="2" type="ORF">GCM10011519_02710</name>
</gene>
<keyword evidence="1" id="KW-0812">Transmembrane</keyword>
<dbReference type="EMBL" id="BMKQ01000001">
    <property type="protein sequence ID" value="GGF32739.1"/>
    <property type="molecule type" value="Genomic_DNA"/>
</dbReference>
<reference evidence="2" key="1">
    <citation type="journal article" date="2014" name="Int. J. Syst. Evol. Microbiol.">
        <title>Complete genome sequence of Corynebacterium casei LMG S-19264T (=DSM 44701T), isolated from a smear-ripened cheese.</title>
        <authorList>
            <consortium name="US DOE Joint Genome Institute (JGI-PGF)"/>
            <person name="Walter F."/>
            <person name="Albersmeier A."/>
            <person name="Kalinowski J."/>
            <person name="Ruckert C."/>
        </authorList>
    </citation>
    <scope>NUCLEOTIDE SEQUENCE</scope>
    <source>
        <strain evidence="2">CGMCC 1.16067</strain>
    </source>
</reference>